<accession>A0ABM7YKT8</accession>
<evidence type="ECO:0000313" key="2">
    <source>
        <dbReference type="EMBL" id="BDI04946.1"/>
    </source>
</evidence>
<keyword evidence="3" id="KW-1185">Reference proteome</keyword>
<dbReference type="EMBL" id="AP025730">
    <property type="protein sequence ID" value="BDI04946.1"/>
    <property type="molecule type" value="Genomic_DNA"/>
</dbReference>
<reference evidence="2" key="1">
    <citation type="submission" date="2022-04" db="EMBL/GenBank/DDBJ databases">
        <title>Whole genome sequence of Sphaerotilus sp. FB-5.</title>
        <authorList>
            <person name="Takeda M."/>
            <person name="Narihara S."/>
            <person name="Akimoto M."/>
            <person name="Akimoto R."/>
            <person name="Nishiyashiki S."/>
            <person name="Murakami T."/>
        </authorList>
    </citation>
    <scope>NUCLEOTIDE SEQUENCE</scope>
    <source>
        <strain evidence="2">FB-5</strain>
    </source>
</reference>
<dbReference type="NCBIfam" id="NF045609">
    <property type="entry name" value="EpsI_type_B"/>
    <property type="match status" value="1"/>
</dbReference>
<dbReference type="NCBIfam" id="TIGR02914">
    <property type="entry name" value="EpsI_fam"/>
    <property type="match status" value="1"/>
</dbReference>
<organism evidence="2 3">
    <name type="scientific">Sphaerotilus microaerophilus</name>
    <dbReference type="NCBI Taxonomy" id="2914710"/>
    <lineage>
        <taxon>Bacteria</taxon>
        <taxon>Pseudomonadati</taxon>
        <taxon>Pseudomonadota</taxon>
        <taxon>Betaproteobacteria</taxon>
        <taxon>Burkholderiales</taxon>
        <taxon>Sphaerotilaceae</taxon>
        <taxon>Sphaerotilus</taxon>
    </lineage>
</organism>
<dbReference type="InterPro" id="IPR054653">
    <property type="entry name" value="EpsI_type_B_pred"/>
</dbReference>
<evidence type="ECO:0000313" key="3">
    <source>
        <dbReference type="Proteomes" id="UP001057498"/>
    </source>
</evidence>
<protein>
    <recommendedName>
        <fullName evidence="1">Methanolan biosynthesis EpsI domain-containing protein</fullName>
    </recommendedName>
</protein>
<sequence>MLVCALGAQHLKPGRFLADQRSAAKIEDRLPREFAGWKIAPVAGVLVNPQQDKLINSLYAEVINRTYVSSSGQRLMLSISYGRNQSDNLQVHKPEVCYPAQGFQVQSLNQGELRIDDQVIPVRRLETTFGPARPEPVTYWTTVGDHAVASGTDKKLQEMRYAFKGFVADGLLFRMSSIDPDSKRAFETHSRFAADLYAALGPAERRQLFGSLD</sequence>
<name>A0ABM7YKT8_9BURK</name>
<dbReference type="InterPro" id="IPR014263">
    <property type="entry name" value="Methanolan_biosynth_EpsI"/>
</dbReference>
<proteinExistence type="predicted"/>
<dbReference type="Proteomes" id="UP001057498">
    <property type="component" value="Chromosome"/>
</dbReference>
<evidence type="ECO:0000259" key="1">
    <source>
        <dbReference type="Pfam" id="PF11984"/>
    </source>
</evidence>
<dbReference type="Pfam" id="PF11984">
    <property type="entry name" value="DUF3485"/>
    <property type="match status" value="1"/>
</dbReference>
<feature type="domain" description="Methanolan biosynthesis EpsI" evidence="1">
    <location>
        <begin position="1"/>
        <end position="201"/>
    </location>
</feature>
<gene>
    <name evidence="2" type="ORF">CATMQ487_19160</name>
</gene>